<dbReference type="GO" id="GO:0035023">
    <property type="term" value="P:regulation of Rho protein signal transduction"/>
    <property type="evidence" value="ECO:0007669"/>
    <property type="project" value="TreeGrafter"/>
</dbReference>
<name>A0A8X6MZ10_NEPPI</name>
<evidence type="ECO:0000256" key="1">
    <source>
        <dbReference type="SAM" id="MobiDB-lite"/>
    </source>
</evidence>
<evidence type="ECO:0000259" key="2">
    <source>
        <dbReference type="Pfam" id="PF18016"/>
    </source>
</evidence>
<sequence length="166" mass="18546">SIHSVSSSSNDSILAPLNEIAEDTKEKEDVLPSLQDRLHEELKRRVSLTNTKRIHSVAYVTPLSSTEDVQFWLTSKGFAAKTQQKFQNVGGDELFGMGKLEMEKELGIEEGLRLFNQVTIQKNICGELSSVLEARRKKIDPDDEFSDREAPTTGSSLPVNICTLHE</sequence>
<protein>
    <submittedName>
        <fullName evidence="3">SAM_3 domain-containing protein</fullName>
    </submittedName>
</protein>
<keyword evidence="4" id="KW-1185">Reference proteome</keyword>
<dbReference type="OrthoDB" id="6434417at2759"/>
<gene>
    <name evidence="3" type="primary">AVEN_60895_1</name>
    <name evidence="3" type="ORF">NPIL_308101</name>
</gene>
<feature type="compositionally biased region" description="Low complexity" evidence="1">
    <location>
        <begin position="1"/>
        <end position="12"/>
    </location>
</feature>
<feature type="region of interest" description="Disordered" evidence="1">
    <location>
        <begin position="1"/>
        <end position="28"/>
    </location>
</feature>
<evidence type="ECO:0000313" key="4">
    <source>
        <dbReference type="Proteomes" id="UP000887013"/>
    </source>
</evidence>
<dbReference type="PANTHER" id="PTHR12287">
    <property type="entry name" value="EPIDERMAL GROWTH FACTOR RECEPTOR KINASE SUBSTRATE EPS8-RELATED PROTEIN"/>
    <property type="match status" value="1"/>
</dbReference>
<dbReference type="Pfam" id="PF18016">
    <property type="entry name" value="SAM_3"/>
    <property type="match status" value="1"/>
</dbReference>
<dbReference type="InterPro" id="IPR013761">
    <property type="entry name" value="SAM/pointed_sf"/>
</dbReference>
<reference evidence="3" key="1">
    <citation type="submission" date="2020-08" db="EMBL/GenBank/DDBJ databases">
        <title>Multicomponent nature underlies the extraordinary mechanical properties of spider dragline silk.</title>
        <authorList>
            <person name="Kono N."/>
            <person name="Nakamura H."/>
            <person name="Mori M."/>
            <person name="Yoshida Y."/>
            <person name="Ohtoshi R."/>
            <person name="Malay A.D."/>
            <person name="Moran D.A.P."/>
            <person name="Tomita M."/>
            <person name="Numata K."/>
            <person name="Arakawa K."/>
        </authorList>
    </citation>
    <scope>NUCLEOTIDE SEQUENCE</scope>
</reference>
<feature type="non-terminal residue" evidence="3">
    <location>
        <position position="1"/>
    </location>
</feature>
<dbReference type="EMBL" id="BMAW01003741">
    <property type="protein sequence ID" value="GFS85311.1"/>
    <property type="molecule type" value="Genomic_DNA"/>
</dbReference>
<dbReference type="PANTHER" id="PTHR12287:SF23">
    <property type="entry name" value="AROUSER, ISOFORM A-RELATED"/>
    <property type="match status" value="1"/>
</dbReference>
<dbReference type="Gene3D" id="1.10.150.50">
    <property type="entry name" value="Transcription Factor, Ets-1"/>
    <property type="match status" value="1"/>
</dbReference>
<proteinExistence type="predicted"/>
<dbReference type="InterPro" id="IPR039801">
    <property type="entry name" value="EPS8-like"/>
</dbReference>
<dbReference type="GO" id="GO:0005886">
    <property type="term" value="C:plasma membrane"/>
    <property type="evidence" value="ECO:0007669"/>
    <property type="project" value="TreeGrafter"/>
</dbReference>
<dbReference type="InterPro" id="IPR041418">
    <property type="entry name" value="SAM_3"/>
</dbReference>
<dbReference type="AlphaFoldDB" id="A0A8X6MZ10"/>
<dbReference type="GO" id="GO:0007266">
    <property type="term" value="P:Rho protein signal transduction"/>
    <property type="evidence" value="ECO:0007669"/>
    <property type="project" value="TreeGrafter"/>
</dbReference>
<comment type="caution">
    <text evidence="3">The sequence shown here is derived from an EMBL/GenBank/DDBJ whole genome shotgun (WGS) entry which is preliminary data.</text>
</comment>
<dbReference type="GO" id="GO:0003779">
    <property type="term" value="F:actin binding"/>
    <property type="evidence" value="ECO:0007669"/>
    <property type="project" value="TreeGrafter"/>
</dbReference>
<feature type="domain" description="SAM" evidence="2">
    <location>
        <begin position="59"/>
        <end position="118"/>
    </location>
</feature>
<dbReference type="Proteomes" id="UP000887013">
    <property type="component" value="Unassembled WGS sequence"/>
</dbReference>
<accession>A0A8X6MZ10</accession>
<organism evidence="3 4">
    <name type="scientific">Nephila pilipes</name>
    <name type="common">Giant wood spider</name>
    <name type="synonym">Nephila maculata</name>
    <dbReference type="NCBI Taxonomy" id="299642"/>
    <lineage>
        <taxon>Eukaryota</taxon>
        <taxon>Metazoa</taxon>
        <taxon>Ecdysozoa</taxon>
        <taxon>Arthropoda</taxon>
        <taxon>Chelicerata</taxon>
        <taxon>Arachnida</taxon>
        <taxon>Araneae</taxon>
        <taxon>Araneomorphae</taxon>
        <taxon>Entelegynae</taxon>
        <taxon>Araneoidea</taxon>
        <taxon>Nephilidae</taxon>
        <taxon>Nephila</taxon>
    </lineage>
</organism>
<evidence type="ECO:0000313" key="3">
    <source>
        <dbReference type="EMBL" id="GFS85311.1"/>
    </source>
</evidence>